<dbReference type="OrthoDB" id="7464126at2759"/>
<dbReference type="Gene3D" id="3.40.50.1820">
    <property type="entry name" value="alpha/beta hydrolase"/>
    <property type="match status" value="1"/>
</dbReference>
<evidence type="ECO:0000313" key="6">
    <source>
        <dbReference type="Proteomes" id="UP000235371"/>
    </source>
</evidence>
<dbReference type="PROSITE" id="PS50088">
    <property type="entry name" value="ANK_REPEAT"/>
    <property type="match status" value="1"/>
</dbReference>
<gene>
    <name evidence="5" type="ORF">K444DRAFT_621365</name>
</gene>
<keyword evidence="6" id="KW-1185">Reference proteome</keyword>
<proteinExistence type="predicted"/>
<name>A0A2J6SN60_9HELO</name>
<feature type="region of interest" description="Disordered" evidence="3">
    <location>
        <begin position="1"/>
        <end position="29"/>
    </location>
</feature>
<dbReference type="Proteomes" id="UP000235371">
    <property type="component" value="Unassembled WGS sequence"/>
</dbReference>
<accession>A0A2J6SN60</accession>
<evidence type="ECO:0000256" key="3">
    <source>
        <dbReference type="SAM" id="MobiDB-lite"/>
    </source>
</evidence>
<evidence type="ECO:0000259" key="4">
    <source>
        <dbReference type="Pfam" id="PF24883"/>
    </source>
</evidence>
<dbReference type="InterPro" id="IPR002110">
    <property type="entry name" value="Ankyrin_rpt"/>
</dbReference>
<dbReference type="RefSeq" id="XP_024729125.1">
    <property type="nucleotide sequence ID" value="XM_024881893.1"/>
</dbReference>
<dbReference type="PANTHER" id="PTHR10039:SF5">
    <property type="entry name" value="NACHT DOMAIN-CONTAINING PROTEIN"/>
    <property type="match status" value="1"/>
</dbReference>
<organism evidence="5 6">
    <name type="scientific">Hyaloscypha bicolor E</name>
    <dbReference type="NCBI Taxonomy" id="1095630"/>
    <lineage>
        <taxon>Eukaryota</taxon>
        <taxon>Fungi</taxon>
        <taxon>Dikarya</taxon>
        <taxon>Ascomycota</taxon>
        <taxon>Pezizomycotina</taxon>
        <taxon>Leotiomycetes</taxon>
        <taxon>Helotiales</taxon>
        <taxon>Hyaloscyphaceae</taxon>
        <taxon>Hyaloscypha</taxon>
        <taxon>Hyaloscypha bicolor</taxon>
    </lineage>
</organism>
<dbReference type="SUPFAM" id="SSF48403">
    <property type="entry name" value="Ankyrin repeat"/>
    <property type="match status" value="1"/>
</dbReference>
<protein>
    <recommendedName>
        <fullName evidence="4">Nephrocystin 3-like N-terminal domain-containing protein</fullName>
    </recommendedName>
</protein>
<keyword evidence="2" id="KW-0040">ANK repeat</keyword>
<dbReference type="SUPFAM" id="SSF52540">
    <property type="entry name" value="P-loop containing nucleoside triphosphate hydrolases"/>
    <property type="match status" value="1"/>
</dbReference>
<dbReference type="InterPro" id="IPR056884">
    <property type="entry name" value="NPHP3-like_N"/>
</dbReference>
<dbReference type="InParanoid" id="A0A2J6SN60"/>
<dbReference type="Pfam" id="PF12796">
    <property type="entry name" value="Ank_2"/>
    <property type="match status" value="1"/>
</dbReference>
<evidence type="ECO:0000256" key="1">
    <source>
        <dbReference type="ARBA" id="ARBA00022737"/>
    </source>
</evidence>
<feature type="domain" description="Nephrocystin 3-like N-terminal" evidence="4">
    <location>
        <begin position="328"/>
        <end position="504"/>
    </location>
</feature>
<dbReference type="Gene3D" id="1.25.40.20">
    <property type="entry name" value="Ankyrin repeat-containing domain"/>
    <property type="match status" value="2"/>
</dbReference>
<dbReference type="InterPro" id="IPR029058">
    <property type="entry name" value="AB_hydrolase_fold"/>
</dbReference>
<reference evidence="5 6" key="1">
    <citation type="submission" date="2016-04" db="EMBL/GenBank/DDBJ databases">
        <title>A degradative enzymes factory behind the ericoid mycorrhizal symbiosis.</title>
        <authorList>
            <consortium name="DOE Joint Genome Institute"/>
            <person name="Martino E."/>
            <person name="Morin E."/>
            <person name="Grelet G."/>
            <person name="Kuo A."/>
            <person name="Kohler A."/>
            <person name="Daghino S."/>
            <person name="Barry K."/>
            <person name="Choi C."/>
            <person name="Cichocki N."/>
            <person name="Clum A."/>
            <person name="Copeland A."/>
            <person name="Hainaut M."/>
            <person name="Haridas S."/>
            <person name="Labutti K."/>
            <person name="Lindquist E."/>
            <person name="Lipzen A."/>
            <person name="Khouja H.-R."/>
            <person name="Murat C."/>
            <person name="Ohm R."/>
            <person name="Olson A."/>
            <person name="Spatafora J."/>
            <person name="Veneault-Fourrey C."/>
            <person name="Henrissat B."/>
            <person name="Grigoriev I."/>
            <person name="Martin F."/>
            <person name="Perotto S."/>
        </authorList>
    </citation>
    <scope>NUCLEOTIDE SEQUENCE [LARGE SCALE GENOMIC DNA]</scope>
    <source>
        <strain evidence="5 6">E</strain>
    </source>
</reference>
<dbReference type="InterPro" id="IPR027417">
    <property type="entry name" value="P-loop_NTPase"/>
</dbReference>
<sequence>MPPLFKKQRTEESQKDVQPTPLEESNENSTEGLFELRGFHSKLSGGRKVDIIAIHGLNGDPYKTWTSDNVIWFSQLLPQFLLDFDLRISTFGYNSRVAFGGSSFQIRDYAMQLLAQLHLKRKISNTTGVPMVFLCHSLGGIILKKFLIVAHERNSIYSDINICTAGVMFMGTPHIGSDVAKWTRVIRNIGNFCTFGSFRTDLLKGLESKSTELAEISAQFVERGKTIQIISVYEGRPLLAIIPVIVERESALLNVANEMPLPLDADHREICRFSNPNDPRYNVVVLAVANLIKNIMVLGGSERQACLDALYFGHYRERRLRVSQAYPGTLTWIWNHPQYQQWEESPSSTLLWLQGKPGSGKSTLANHLRSQLIHRLLHIHDAQCLIADFFYSARGGDDQQGHIWMLRSILYQILLRAPALWEDYREAFEGYKQSQEWNIPSLLQIFLSLGTRYNQNVPLRIHIIVDAMDESEEDMRQETIKMLHRVSNQNINSNVVFKIFVASRPNPKISFALRNCRYMKLEDEIFNDIVEYVQGETKRIAVEVLQYPPEDLQVVSQTLIFRSKGVFLWVKLVLAELEERAIEGLCTMAEIEDLTTSIPMDLEDLYCRIVEEIVKKNEAAVRECQTLLRWVAYSPQPLDVEQIREILAVSLCDNSDLSETQISRHRVRNAEELRKRIASRCGNLLEVRHGVVQFVHQTTREYMLHKIKPAAIQLEEWASKIEIGRLCKRYLDYFNLTIDAVRTSSNLSRTGVGWASSDLKRYVALIEFRQPVLVPFCLDSYRLYVEQHTTPSLELKEVTRDFLTTLESTYQLLDGATLASLIHGDDASLRTIIRAPEQVNRLIPIPADLQSMIHLRAESFPGSSRTRYWSPLQFAVCLKFKADHAIKILLRLGADPNFSDETGQTPLFQAVEMGSSVLSYTLISTTMRCSFDDADGADPEDIFQNEPSAHGTDYDEVDFFPHYPWAQSTHPARARPRPKPPLLSADPMISDHAGRSPLSIALENHHYEIARGLLVRAQRRGFVTAATKGLSVHNYLYNACQTGNARAFDILADFTTNWNFQDDDRRTLMHVAAANGHQEIVFRLVLRTCLNLDWTDKEGLTALELAVLNQHQNIAKILREKGTTDSKNRRVSVRHQMDCT</sequence>
<dbReference type="SUPFAM" id="SSF53474">
    <property type="entry name" value="alpha/beta-Hydrolases"/>
    <property type="match status" value="1"/>
</dbReference>
<dbReference type="SMART" id="SM00248">
    <property type="entry name" value="ANK"/>
    <property type="match status" value="5"/>
</dbReference>
<feature type="region of interest" description="Disordered" evidence="3">
    <location>
        <begin position="968"/>
        <end position="988"/>
    </location>
</feature>
<evidence type="ECO:0000313" key="5">
    <source>
        <dbReference type="EMBL" id="PMD52221.1"/>
    </source>
</evidence>
<dbReference type="InterPro" id="IPR036770">
    <property type="entry name" value="Ankyrin_rpt-contain_sf"/>
</dbReference>
<dbReference type="Gene3D" id="3.40.50.300">
    <property type="entry name" value="P-loop containing nucleotide triphosphate hydrolases"/>
    <property type="match status" value="1"/>
</dbReference>
<dbReference type="EMBL" id="KZ613912">
    <property type="protein sequence ID" value="PMD52221.1"/>
    <property type="molecule type" value="Genomic_DNA"/>
</dbReference>
<keyword evidence="1" id="KW-0677">Repeat</keyword>
<feature type="repeat" description="ANK" evidence="2">
    <location>
        <begin position="1064"/>
        <end position="1097"/>
    </location>
</feature>
<dbReference type="PANTHER" id="PTHR10039">
    <property type="entry name" value="AMELOGENIN"/>
    <property type="match status" value="1"/>
</dbReference>
<evidence type="ECO:0000256" key="2">
    <source>
        <dbReference type="PROSITE-ProRule" id="PRU00023"/>
    </source>
</evidence>
<dbReference type="AlphaFoldDB" id="A0A2J6SN60"/>
<dbReference type="GeneID" id="36589970"/>
<dbReference type="Pfam" id="PF24883">
    <property type="entry name" value="NPHP3_N"/>
    <property type="match status" value="1"/>
</dbReference>